<feature type="domain" description="HNH nuclease" evidence="1">
    <location>
        <begin position="154"/>
        <end position="191"/>
    </location>
</feature>
<keyword evidence="3" id="KW-1185">Reference proteome</keyword>
<organism evidence="2 3">
    <name type="scientific">Neolewinella maritima</name>
    <dbReference type="NCBI Taxonomy" id="1383882"/>
    <lineage>
        <taxon>Bacteria</taxon>
        <taxon>Pseudomonadati</taxon>
        <taxon>Bacteroidota</taxon>
        <taxon>Saprospiria</taxon>
        <taxon>Saprospirales</taxon>
        <taxon>Lewinellaceae</taxon>
        <taxon>Neolewinella</taxon>
    </lineage>
</organism>
<reference evidence="2" key="1">
    <citation type="submission" date="2021-12" db="EMBL/GenBank/DDBJ databases">
        <authorList>
            <person name="Rodrigo-Torres L."/>
            <person name="Arahal R. D."/>
            <person name="Lucena T."/>
        </authorList>
    </citation>
    <scope>NUCLEOTIDE SEQUENCE</scope>
    <source>
        <strain evidence="2">CECT 8419</strain>
    </source>
</reference>
<evidence type="ECO:0000259" key="1">
    <source>
        <dbReference type="Pfam" id="PF13392"/>
    </source>
</evidence>
<sequence length="229" mass="25959">MRAYTPWSLKERQLLQRDYVEQGATACAEALGRSRSSVKAYAIRMGLRRSGPTKGGRKRPVKFTAKEIAYLKEHYADKGPEHCALQWNRPRKSVVAKANKLGLFYHMKRGDGIAVGTITLRIAHGVKHKFIKLSPDHPLYGNRGAWCKLRLYNWHEAYGAVADGYRVVFRDGDRMNCELANLKILSLSEHTARAVARVPKAVQRRAGRKGWASRERNLRKRLGLKPAAL</sequence>
<dbReference type="Proteomes" id="UP000837803">
    <property type="component" value="Unassembled WGS sequence"/>
</dbReference>
<name>A0ABN8F6N9_9BACT</name>
<evidence type="ECO:0000313" key="2">
    <source>
        <dbReference type="EMBL" id="CAH1002622.1"/>
    </source>
</evidence>
<dbReference type="EMBL" id="CAKLPZ010000007">
    <property type="protein sequence ID" value="CAH1002622.1"/>
    <property type="molecule type" value="Genomic_DNA"/>
</dbReference>
<evidence type="ECO:0000313" key="3">
    <source>
        <dbReference type="Proteomes" id="UP000837803"/>
    </source>
</evidence>
<protein>
    <recommendedName>
        <fullName evidence="1">HNH nuclease domain-containing protein</fullName>
    </recommendedName>
</protein>
<dbReference type="InterPro" id="IPR003615">
    <property type="entry name" value="HNH_nuc"/>
</dbReference>
<gene>
    <name evidence="2" type="ORF">LEM8419_03494</name>
</gene>
<comment type="caution">
    <text evidence="2">The sequence shown here is derived from an EMBL/GenBank/DDBJ whole genome shotgun (WGS) entry which is preliminary data.</text>
</comment>
<accession>A0ABN8F6N9</accession>
<dbReference type="Pfam" id="PF13392">
    <property type="entry name" value="HNH_3"/>
    <property type="match status" value="1"/>
</dbReference>
<proteinExistence type="predicted"/>
<dbReference type="RefSeq" id="WP_238752450.1">
    <property type="nucleotide sequence ID" value="NZ_CAKLPZ010000007.1"/>
</dbReference>